<name>A0A814LBL2_9BILA</name>
<comment type="caution">
    <text evidence="8">The sequence shown here is derived from an EMBL/GenBank/DDBJ whole genome shotgun (WGS) entry which is preliminary data.</text>
</comment>
<keyword evidence="5 7" id="KW-1133">Transmembrane helix</keyword>
<proteinExistence type="inferred from homology"/>
<evidence type="ECO:0000256" key="5">
    <source>
        <dbReference type="ARBA" id="ARBA00022989"/>
    </source>
</evidence>
<accession>A0A814LBL2</accession>
<dbReference type="AlphaFoldDB" id="A0A814LBL2"/>
<evidence type="ECO:0000256" key="4">
    <source>
        <dbReference type="ARBA" id="ARBA00022692"/>
    </source>
</evidence>
<feature type="transmembrane region" description="Helical" evidence="7">
    <location>
        <begin position="58"/>
        <end position="77"/>
    </location>
</feature>
<dbReference type="Proteomes" id="UP000663829">
    <property type="component" value="Unassembled WGS sequence"/>
</dbReference>
<dbReference type="PANTHER" id="PTHR13144">
    <property type="entry name" value="TEX261 PROTEIN"/>
    <property type="match status" value="1"/>
</dbReference>
<dbReference type="InterPro" id="IPR007277">
    <property type="entry name" value="Svp26/Tex261"/>
</dbReference>
<evidence type="ECO:0000256" key="7">
    <source>
        <dbReference type="SAM" id="Phobius"/>
    </source>
</evidence>
<dbReference type="GO" id="GO:0005789">
    <property type="term" value="C:endoplasmic reticulum membrane"/>
    <property type="evidence" value="ECO:0007669"/>
    <property type="project" value="TreeGrafter"/>
</dbReference>
<comment type="similarity">
    <text evidence="2">Belongs to the SVP26 family.</text>
</comment>
<keyword evidence="4 7" id="KW-0812">Transmembrane</keyword>
<evidence type="ECO:0000313" key="9">
    <source>
        <dbReference type="EMBL" id="CAF3830602.1"/>
    </source>
</evidence>
<dbReference type="GO" id="GO:0006888">
    <property type="term" value="P:endoplasmic reticulum to Golgi vesicle-mediated transport"/>
    <property type="evidence" value="ECO:0007669"/>
    <property type="project" value="InterPro"/>
</dbReference>
<feature type="transmembrane region" description="Helical" evidence="7">
    <location>
        <begin position="20"/>
        <end position="46"/>
    </location>
</feature>
<dbReference type="Proteomes" id="UP000681722">
    <property type="component" value="Unassembled WGS sequence"/>
</dbReference>
<sequence length="222" mass="26256">MGVLFGVSIRESLSTMWFMYIISWISFILIAFCLTISVAAGMYYVAELIEEYTSIAKRVIYYLLLIITILNILLMIFERQFTWTLMCIGLLSNILYFFILTSFPILQFLSPTFLSAMVLLILHHYFAFSFFNHTFYPFHEILAYFTLFVWCIPFTFVLSLSANDYLLPKYNEEKRPFNNSQDSDLNNDLITNYFSKRAKKYGLLAFMRNIQETILPTRNKQF</sequence>
<keyword evidence="6 7" id="KW-0472">Membrane</keyword>
<gene>
    <name evidence="8" type="ORF">GPM918_LOCUS16852</name>
    <name evidence="9" type="ORF">SRO942_LOCUS16851</name>
</gene>
<dbReference type="EMBL" id="CAJOBC010004505">
    <property type="protein sequence ID" value="CAF3830602.1"/>
    <property type="molecule type" value="Genomic_DNA"/>
</dbReference>
<dbReference type="PANTHER" id="PTHR13144:SF0">
    <property type="entry name" value="PROTEIN TEX261"/>
    <property type="match status" value="1"/>
</dbReference>
<organism evidence="8 10">
    <name type="scientific">Didymodactylos carnosus</name>
    <dbReference type="NCBI Taxonomy" id="1234261"/>
    <lineage>
        <taxon>Eukaryota</taxon>
        <taxon>Metazoa</taxon>
        <taxon>Spiralia</taxon>
        <taxon>Gnathifera</taxon>
        <taxon>Rotifera</taxon>
        <taxon>Eurotatoria</taxon>
        <taxon>Bdelloidea</taxon>
        <taxon>Philodinida</taxon>
        <taxon>Philodinidae</taxon>
        <taxon>Didymodactylos</taxon>
    </lineage>
</organism>
<evidence type="ECO:0000256" key="3">
    <source>
        <dbReference type="ARBA" id="ARBA00017877"/>
    </source>
</evidence>
<dbReference type="EMBL" id="CAJNOQ010004505">
    <property type="protein sequence ID" value="CAF1062483.1"/>
    <property type="molecule type" value="Genomic_DNA"/>
</dbReference>
<dbReference type="GO" id="GO:0030134">
    <property type="term" value="C:COPII-coated ER to Golgi transport vesicle"/>
    <property type="evidence" value="ECO:0007669"/>
    <property type="project" value="TreeGrafter"/>
</dbReference>
<feature type="transmembrane region" description="Helical" evidence="7">
    <location>
        <begin position="141"/>
        <end position="167"/>
    </location>
</feature>
<dbReference type="GO" id="GO:0000139">
    <property type="term" value="C:Golgi membrane"/>
    <property type="evidence" value="ECO:0007669"/>
    <property type="project" value="TreeGrafter"/>
</dbReference>
<dbReference type="GO" id="GO:0097020">
    <property type="term" value="F:COPII receptor activity"/>
    <property type="evidence" value="ECO:0007669"/>
    <property type="project" value="InterPro"/>
</dbReference>
<comment type="subcellular location">
    <subcellularLocation>
        <location evidence="1">Membrane</location>
        <topology evidence="1">Multi-pass membrane protein</topology>
    </subcellularLocation>
</comment>
<evidence type="ECO:0000256" key="2">
    <source>
        <dbReference type="ARBA" id="ARBA00008096"/>
    </source>
</evidence>
<dbReference type="OrthoDB" id="28257at2759"/>
<evidence type="ECO:0000313" key="8">
    <source>
        <dbReference type="EMBL" id="CAF1062483.1"/>
    </source>
</evidence>
<feature type="transmembrane region" description="Helical" evidence="7">
    <location>
        <begin position="113"/>
        <end position="135"/>
    </location>
</feature>
<dbReference type="Pfam" id="PF04148">
    <property type="entry name" value="Erv26"/>
    <property type="match status" value="1"/>
</dbReference>
<evidence type="ECO:0000313" key="10">
    <source>
        <dbReference type="Proteomes" id="UP000663829"/>
    </source>
</evidence>
<feature type="transmembrane region" description="Helical" evidence="7">
    <location>
        <begin position="83"/>
        <end position="106"/>
    </location>
</feature>
<protein>
    <recommendedName>
        <fullName evidence="3">Protein TEX261</fullName>
    </recommendedName>
</protein>
<keyword evidence="10" id="KW-1185">Reference proteome</keyword>
<evidence type="ECO:0000256" key="6">
    <source>
        <dbReference type="ARBA" id="ARBA00023136"/>
    </source>
</evidence>
<reference evidence="8" key="1">
    <citation type="submission" date="2021-02" db="EMBL/GenBank/DDBJ databases">
        <authorList>
            <person name="Nowell W R."/>
        </authorList>
    </citation>
    <scope>NUCLEOTIDE SEQUENCE</scope>
</reference>
<evidence type="ECO:0000256" key="1">
    <source>
        <dbReference type="ARBA" id="ARBA00004141"/>
    </source>
</evidence>